<evidence type="ECO:0000256" key="1">
    <source>
        <dbReference type="SAM" id="MobiDB-lite"/>
    </source>
</evidence>
<dbReference type="Proteomes" id="UP000694044">
    <property type="component" value="Unassembled WGS sequence"/>
</dbReference>
<dbReference type="AlphaFoldDB" id="A0A8T1WDA7"/>
<dbReference type="EMBL" id="JAGDFM010000023">
    <property type="protein sequence ID" value="KAG7391195.1"/>
    <property type="molecule type" value="Genomic_DNA"/>
</dbReference>
<proteinExistence type="predicted"/>
<feature type="region of interest" description="Disordered" evidence="1">
    <location>
        <begin position="1"/>
        <end position="40"/>
    </location>
</feature>
<feature type="compositionally biased region" description="Polar residues" evidence="1">
    <location>
        <begin position="1"/>
        <end position="20"/>
    </location>
</feature>
<gene>
    <name evidence="2" type="ORF">PHYPSEUDO_005556</name>
</gene>
<evidence type="ECO:0000313" key="2">
    <source>
        <dbReference type="EMBL" id="KAG7391195.1"/>
    </source>
</evidence>
<sequence>MAKSSAPSEASTSCNSSETTTDNRHPVAQSARCKAPVRLTSRGGKIRRRLEVNEKTRELRKAGVYADSNRVRNGRTREIAYLREQMEKLQVALETLKEQKTATCSSSGPSQPQTVAHNPRMWQEVLDIQRRRREETEDENIRLKLIVERQRKVANSMTSLLQKRASGLASECSGFIRQNCLQHPVVRVLAFHGDMGGFQELFRHLDAAYQEVDAVFAANGLVHMVGTSDDVHIREGGDGTYAEAFSNKALPFALPDANEATWEHFKGSENHLGNGNIYEKTARDLDEPYTIVKEFTKELFSRHSHADIEVKQVIRRYAERDRDVVIRVARVSPAESKHRMLSGITYRLRDYAVTRRSSLSTPGQEATQLQTCSMISLDHDAETRYSPEILRALSNFLIASTALKMQAHQDKIENALVQQALSTANSRTNGVS</sequence>
<dbReference type="OrthoDB" id="104973at2759"/>
<accession>A0A8T1WDA7</accession>
<evidence type="ECO:0000313" key="3">
    <source>
        <dbReference type="Proteomes" id="UP000694044"/>
    </source>
</evidence>
<name>A0A8T1WDA7_9STRA</name>
<protein>
    <recommendedName>
        <fullName evidence="4">M96 mating-specific protein family</fullName>
    </recommendedName>
</protein>
<evidence type="ECO:0008006" key="4">
    <source>
        <dbReference type="Google" id="ProtNLM"/>
    </source>
</evidence>
<keyword evidence="3" id="KW-1185">Reference proteome</keyword>
<dbReference type="PANTHER" id="PTHR35796:SF3">
    <property type="entry name" value="BHLH DOMAIN-CONTAINING PROTEIN"/>
    <property type="match status" value="1"/>
</dbReference>
<reference evidence="2" key="1">
    <citation type="submission" date="2021-02" db="EMBL/GenBank/DDBJ databases">
        <authorList>
            <person name="Palmer J.M."/>
        </authorList>
    </citation>
    <scope>NUCLEOTIDE SEQUENCE</scope>
    <source>
        <strain evidence="2">SCRP734</strain>
    </source>
</reference>
<comment type="caution">
    <text evidence="2">The sequence shown here is derived from an EMBL/GenBank/DDBJ whole genome shotgun (WGS) entry which is preliminary data.</text>
</comment>
<dbReference type="PANTHER" id="PTHR35796">
    <property type="entry name" value="HYPOTHETICAL CYTOSOLIC PROTEIN"/>
    <property type="match status" value="1"/>
</dbReference>
<organism evidence="2 3">
    <name type="scientific">Phytophthora pseudosyringae</name>
    <dbReference type="NCBI Taxonomy" id="221518"/>
    <lineage>
        <taxon>Eukaryota</taxon>
        <taxon>Sar</taxon>
        <taxon>Stramenopiles</taxon>
        <taxon>Oomycota</taxon>
        <taxon>Peronosporomycetes</taxon>
        <taxon>Peronosporales</taxon>
        <taxon>Peronosporaceae</taxon>
        <taxon>Phytophthora</taxon>
    </lineage>
</organism>